<gene>
    <name evidence="1" type="ORF">JI435_435390</name>
</gene>
<dbReference type="OrthoDB" id="2157530at2759"/>
<dbReference type="Proteomes" id="UP000663193">
    <property type="component" value="Chromosome 8"/>
</dbReference>
<evidence type="ECO:0000313" key="2">
    <source>
        <dbReference type="Proteomes" id="UP000663193"/>
    </source>
</evidence>
<name>A0A7U2F3J5_PHANO</name>
<accession>A0A7U2F3J5</accession>
<reference evidence="2" key="1">
    <citation type="journal article" date="2021" name="BMC Genomics">
        <title>Chromosome-level genome assembly and manually-curated proteome of model necrotroph Parastagonospora nodorum Sn15 reveals a genome-wide trove of candidate effector homologs, and redundancy of virulence-related functions within an accessory chromosome.</title>
        <authorList>
            <person name="Bertazzoni S."/>
            <person name="Jones D.A.B."/>
            <person name="Phan H.T."/>
            <person name="Tan K.-C."/>
            <person name="Hane J.K."/>
        </authorList>
    </citation>
    <scope>NUCLEOTIDE SEQUENCE [LARGE SCALE GENOMIC DNA]</scope>
    <source>
        <strain evidence="2">SN15 / ATCC MYA-4574 / FGSC 10173)</strain>
    </source>
</reference>
<dbReference type="VEuPathDB" id="FungiDB:JI435_435390"/>
<organism evidence="1 2">
    <name type="scientific">Phaeosphaeria nodorum (strain SN15 / ATCC MYA-4574 / FGSC 10173)</name>
    <name type="common">Glume blotch fungus</name>
    <name type="synonym">Parastagonospora nodorum</name>
    <dbReference type="NCBI Taxonomy" id="321614"/>
    <lineage>
        <taxon>Eukaryota</taxon>
        <taxon>Fungi</taxon>
        <taxon>Dikarya</taxon>
        <taxon>Ascomycota</taxon>
        <taxon>Pezizomycotina</taxon>
        <taxon>Dothideomycetes</taxon>
        <taxon>Pleosporomycetidae</taxon>
        <taxon>Pleosporales</taxon>
        <taxon>Pleosporineae</taxon>
        <taxon>Phaeosphaeriaceae</taxon>
        <taxon>Parastagonospora</taxon>
    </lineage>
</organism>
<protein>
    <submittedName>
        <fullName evidence="1">Uncharacterized protein</fullName>
    </submittedName>
</protein>
<keyword evidence="2" id="KW-1185">Reference proteome</keyword>
<dbReference type="Pfam" id="PF26639">
    <property type="entry name" value="Het-6_barrel"/>
    <property type="match status" value="1"/>
</dbReference>
<sequence length="119" mass="13966">MDSRLHQRADINYQRALLPVIDRSIMTATISRTLIMSRQHIQYSQHRQHIGLRPANTQVGDKIFLLEGGKTPFVLRETDHEPTITGPKFEIIGDCYLHGAMDWERNPFKYYDWEKITIL</sequence>
<dbReference type="AlphaFoldDB" id="A0A7U2F3J5"/>
<proteinExistence type="predicted"/>
<dbReference type="EMBL" id="CP069030">
    <property type="protein sequence ID" value="QRC98018.1"/>
    <property type="molecule type" value="Genomic_DNA"/>
</dbReference>
<evidence type="ECO:0000313" key="1">
    <source>
        <dbReference type="EMBL" id="QRC98018.1"/>
    </source>
</evidence>